<sequence length="447" mass="50325">MACSVEVRARLKTEEKSNAINASGETSWYPTDNAGKIFASLNSWQLQSTFRVSAGLKQHVQIERLESALERTVRRFPLFQTRVKPGFFWYYFEPNGATPPIQPDSKFPLGEAFSGKGRGHPWRIRVYHRTVALDCAHVLTDGSGALTFLNTLLAEYLNYQGPRDPAVGLLDVEERPHPEELENAFPKQFQSGLPAFKHESRACQLSLDADKPGVRHVTCGRVSASLLREKAKVAGASVGEYLNAAYLEALQGSVLEKTNGALHKVSGPIRIDVPVNLRPVFPSRSLRNFFLTVFVAIDPRLGEWSFEEILEAVHHQMRLQRSPRLYRQIISRNVGSERSFFLRHLPLAVKNMLMPWIFQKWNLRWTTSSLSNLGMLKLPVEMADGIERFDMLPTHPASRSIGCGVIGFGDKISITFNRTAIEPIVERLFFRGLRNKGIPVSIETNEG</sequence>
<proteinExistence type="predicted"/>
<organism evidence="1 2">
    <name type="scientific">Rubellicoccus peritrichatus</name>
    <dbReference type="NCBI Taxonomy" id="3080537"/>
    <lineage>
        <taxon>Bacteria</taxon>
        <taxon>Pseudomonadati</taxon>
        <taxon>Verrucomicrobiota</taxon>
        <taxon>Opitutia</taxon>
        <taxon>Puniceicoccales</taxon>
        <taxon>Cerasicoccaceae</taxon>
        <taxon>Rubellicoccus</taxon>
    </lineage>
</organism>
<keyword evidence="2" id="KW-1185">Reference proteome</keyword>
<gene>
    <name evidence="1" type="ORF">RZN69_06280</name>
</gene>
<dbReference type="EMBL" id="CP136920">
    <property type="protein sequence ID" value="WOO42693.1"/>
    <property type="molecule type" value="Genomic_DNA"/>
</dbReference>
<dbReference type="AlphaFoldDB" id="A0AAQ3QWG8"/>
<name>A0AAQ3QWG8_9BACT</name>
<dbReference type="KEGG" id="puo:RZN69_06280"/>
<protein>
    <recommendedName>
        <fullName evidence="3">Alcohol acetyltransferase</fullName>
    </recommendedName>
</protein>
<evidence type="ECO:0008006" key="3">
    <source>
        <dbReference type="Google" id="ProtNLM"/>
    </source>
</evidence>
<dbReference type="Proteomes" id="UP001304300">
    <property type="component" value="Chromosome"/>
</dbReference>
<reference evidence="1 2" key="1">
    <citation type="submission" date="2023-10" db="EMBL/GenBank/DDBJ databases">
        <title>Rubellicoccus peritrichatus gen. nov., sp. nov., isolated from an algae of coral reef tank.</title>
        <authorList>
            <person name="Luo J."/>
        </authorList>
    </citation>
    <scope>NUCLEOTIDE SEQUENCE [LARGE SCALE GENOMIC DNA]</scope>
    <source>
        <strain evidence="1 2">CR14</strain>
    </source>
</reference>
<accession>A0AAQ3QWG8</accession>
<dbReference type="SUPFAM" id="SSF52777">
    <property type="entry name" value="CoA-dependent acyltransferases"/>
    <property type="match status" value="1"/>
</dbReference>
<evidence type="ECO:0000313" key="1">
    <source>
        <dbReference type="EMBL" id="WOO42693.1"/>
    </source>
</evidence>
<dbReference type="RefSeq" id="WP_317835218.1">
    <property type="nucleotide sequence ID" value="NZ_CP136920.1"/>
</dbReference>
<evidence type="ECO:0000313" key="2">
    <source>
        <dbReference type="Proteomes" id="UP001304300"/>
    </source>
</evidence>